<feature type="transmembrane region" description="Helical" evidence="1">
    <location>
        <begin position="545"/>
        <end position="573"/>
    </location>
</feature>
<keyword evidence="1" id="KW-0812">Transmembrane</keyword>
<dbReference type="HOGENOM" id="CLU_007442_0_0_1"/>
<dbReference type="Gene3D" id="3.40.630.10">
    <property type="entry name" value="Zn peptidases"/>
    <property type="match status" value="1"/>
</dbReference>
<feature type="transmembrane region" description="Helical" evidence="1">
    <location>
        <begin position="616"/>
        <end position="641"/>
    </location>
</feature>
<evidence type="ECO:0000313" key="2">
    <source>
        <dbReference type="EMBL" id="KIK08210.1"/>
    </source>
</evidence>
<accession>A0A0C9X7J9</accession>
<evidence type="ECO:0000313" key="3">
    <source>
        <dbReference type="Proteomes" id="UP000054477"/>
    </source>
</evidence>
<reference evidence="2 3" key="1">
    <citation type="submission" date="2014-04" db="EMBL/GenBank/DDBJ databases">
        <authorList>
            <consortium name="DOE Joint Genome Institute"/>
            <person name="Kuo A."/>
            <person name="Kohler A."/>
            <person name="Nagy L.G."/>
            <person name="Floudas D."/>
            <person name="Copeland A."/>
            <person name="Barry K.W."/>
            <person name="Cichocki N."/>
            <person name="Veneault-Fourrey C."/>
            <person name="LaButti K."/>
            <person name="Lindquist E.A."/>
            <person name="Lipzen A."/>
            <person name="Lundell T."/>
            <person name="Morin E."/>
            <person name="Murat C."/>
            <person name="Sun H."/>
            <person name="Tunlid A."/>
            <person name="Henrissat B."/>
            <person name="Grigoriev I.V."/>
            <person name="Hibbett D.S."/>
            <person name="Martin F."/>
            <person name="Nordberg H.P."/>
            <person name="Cantor M.N."/>
            <person name="Hua S.X."/>
        </authorList>
    </citation>
    <scope>NUCLEOTIDE SEQUENCE [LARGE SCALE GENOMIC DNA]</scope>
    <source>
        <strain evidence="2 3">LaAM-08-1</strain>
    </source>
</reference>
<proteinExistence type="predicted"/>
<name>A0A0C9X7J9_9AGAR</name>
<dbReference type="PANTHER" id="PTHR13304:SF0">
    <property type="entry name" value="GLYCOSYLPHOSPHATIDYLINOSITOL ANCHOR ATTACHMENT 1 PROTEIN"/>
    <property type="match status" value="1"/>
</dbReference>
<gene>
    <name evidence="2" type="ORF">K443DRAFT_672701</name>
</gene>
<dbReference type="AlphaFoldDB" id="A0A0C9X7J9"/>
<dbReference type="EMBL" id="KN838543">
    <property type="protein sequence ID" value="KIK08210.1"/>
    <property type="molecule type" value="Genomic_DNA"/>
</dbReference>
<dbReference type="OrthoDB" id="445301at2759"/>
<keyword evidence="3" id="KW-1185">Reference proteome</keyword>
<dbReference type="InterPro" id="IPR007246">
    <property type="entry name" value="Gaa1"/>
</dbReference>
<keyword evidence="1" id="KW-0472">Membrane</keyword>
<feature type="transmembrane region" description="Helical" evidence="1">
    <location>
        <begin position="585"/>
        <end position="601"/>
    </location>
</feature>
<protein>
    <recommendedName>
        <fullName evidence="4">Gaa1-domain-containing protein</fullName>
    </recommendedName>
</protein>
<dbReference type="Proteomes" id="UP000054477">
    <property type="component" value="Unassembled WGS sequence"/>
</dbReference>
<sequence>MDVNVEREGVLWRKVFSKIKAKFSATPNAHQNRIRRQKAVVALLTHHLPFIKLALFLLGYLWMLSIPSTSLSTNTYIDENALQPAQVNTYWNWGDVHTADKYLEQLETLKLANATSFDRAQVLRKEFSKLGLSASTQEYSFSLSSGVTRGANAYAVISSPRGSGTEAMVVSASWVSLTGEGDGMLNLRGISTVLALAGFLKRYSLWAKDIVFVISDGYLDGMHAWLSAYHGSTQQNLVTEELKISSGVIWAALNIDYPGHSFSHLGIFFEGINGRLPNQDLLNSFERISRYTGGVPVTVYDHLHPQEDTMNKQGKTWIPSTIRNHQNVVSYAYHARNIVRHLNYQARGCASGVHGLFHQFRIDAITIFAVPSTGPHGFHAIGRVVESTLRTMNNLLERLHASFFFFILTGPERFIKIGGYLPSAILISVAMMFQGLGTWVDAAWVPDDSEESSQTKEKASNTPLKWRKRRRPVIPALLIMAATHIFGGSLFFILTRSWFMKNYQLLSPIIFIFFAIIPLLTLTISKPTSENAPLPTVLKALNLCFASTVISITAVLNFSLAVFFSVLLGVPLAITSSSSAAPTRALRYIAHILLGLGWLLIGQEEMKAAILNWEVLSVWFAPVICLLYVPLVLQASIVCILPSCS</sequence>
<feature type="transmembrane region" description="Helical" evidence="1">
    <location>
        <begin position="40"/>
        <end position="63"/>
    </location>
</feature>
<reference evidence="3" key="2">
    <citation type="submission" date="2015-01" db="EMBL/GenBank/DDBJ databases">
        <title>Evolutionary Origins and Diversification of the Mycorrhizal Mutualists.</title>
        <authorList>
            <consortium name="DOE Joint Genome Institute"/>
            <consortium name="Mycorrhizal Genomics Consortium"/>
            <person name="Kohler A."/>
            <person name="Kuo A."/>
            <person name="Nagy L.G."/>
            <person name="Floudas D."/>
            <person name="Copeland A."/>
            <person name="Barry K.W."/>
            <person name="Cichocki N."/>
            <person name="Veneault-Fourrey C."/>
            <person name="LaButti K."/>
            <person name="Lindquist E.A."/>
            <person name="Lipzen A."/>
            <person name="Lundell T."/>
            <person name="Morin E."/>
            <person name="Murat C."/>
            <person name="Riley R."/>
            <person name="Ohm R."/>
            <person name="Sun H."/>
            <person name="Tunlid A."/>
            <person name="Henrissat B."/>
            <person name="Grigoriev I.V."/>
            <person name="Hibbett D.S."/>
            <person name="Martin F."/>
        </authorList>
    </citation>
    <scope>NUCLEOTIDE SEQUENCE [LARGE SCALE GENOMIC DNA]</scope>
    <source>
        <strain evidence="3">LaAM-08-1</strain>
    </source>
</reference>
<dbReference type="STRING" id="1095629.A0A0C9X7J9"/>
<evidence type="ECO:0000256" key="1">
    <source>
        <dbReference type="SAM" id="Phobius"/>
    </source>
</evidence>
<dbReference type="Pfam" id="PF04114">
    <property type="entry name" value="Gaa1"/>
    <property type="match status" value="1"/>
</dbReference>
<dbReference type="GO" id="GO:0016255">
    <property type="term" value="P:attachment of GPI anchor to protein"/>
    <property type="evidence" value="ECO:0007669"/>
    <property type="project" value="TreeGrafter"/>
</dbReference>
<dbReference type="GO" id="GO:0042765">
    <property type="term" value="C:GPI-anchor transamidase complex"/>
    <property type="evidence" value="ECO:0007669"/>
    <property type="project" value="InterPro"/>
</dbReference>
<feature type="transmembrane region" description="Helical" evidence="1">
    <location>
        <begin position="473"/>
        <end position="493"/>
    </location>
</feature>
<dbReference type="PANTHER" id="PTHR13304">
    <property type="entry name" value="GLYCOSYLPHOSPHATIDYLINOSITOL ANCHOR ATTACHMENT 1 PROTEIN"/>
    <property type="match status" value="1"/>
</dbReference>
<organism evidence="2 3">
    <name type="scientific">Laccaria amethystina LaAM-08-1</name>
    <dbReference type="NCBI Taxonomy" id="1095629"/>
    <lineage>
        <taxon>Eukaryota</taxon>
        <taxon>Fungi</taxon>
        <taxon>Dikarya</taxon>
        <taxon>Basidiomycota</taxon>
        <taxon>Agaricomycotina</taxon>
        <taxon>Agaricomycetes</taxon>
        <taxon>Agaricomycetidae</taxon>
        <taxon>Agaricales</taxon>
        <taxon>Agaricineae</taxon>
        <taxon>Hydnangiaceae</taxon>
        <taxon>Laccaria</taxon>
    </lineage>
</organism>
<evidence type="ECO:0008006" key="4">
    <source>
        <dbReference type="Google" id="ProtNLM"/>
    </source>
</evidence>
<keyword evidence="1" id="KW-1133">Transmembrane helix</keyword>
<feature type="transmembrane region" description="Helical" evidence="1">
    <location>
        <begin position="505"/>
        <end position="525"/>
    </location>
</feature>